<evidence type="ECO:0000313" key="11">
    <source>
        <dbReference type="EMBL" id="SBW09679.1"/>
    </source>
</evidence>
<feature type="domain" description="Bacterial sugar transferase" evidence="10">
    <location>
        <begin position="284"/>
        <end position="475"/>
    </location>
</feature>
<dbReference type="Pfam" id="PF02397">
    <property type="entry name" value="Bac_transf"/>
    <property type="match status" value="1"/>
</dbReference>
<proteinExistence type="inferred from homology"/>
<evidence type="ECO:0000256" key="7">
    <source>
        <dbReference type="ARBA" id="ARBA00022989"/>
    </source>
</evidence>
<evidence type="ECO:0000256" key="2">
    <source>
        <dbReference type="ARBA" id="ARBA00004236"/>
    </source>
</evidence>
<feature type="transmembrane region" description="Helical" evidence="9">
    <location>
        <begin position="78"/>
        <end position="96"/>
    </location>
</feature>
<organism evidence="11">
    <name type="scientific">uncultured delta proteobacterium</name>
    <dbReference type="NCBI Taxonomy" id="34034"/>
    <lineage>
        <taxon>Bacteria</taxon>
        <taxon>Deltaproteobacteria</taxon>
        <taxon>environmental samples</taxon>
    </lineage>
</organism>
<keyword evidence="4" id="KW-1003">Cell membrane</keyword>
<dbReference type="PANTHER" id="PTHR30576:SF4">
    <property type="entry name" value="UNDECAPRENYL-PHOSPHATE GALACTOSE PHOSPHOTRANSFERASE"/>
    <property type="match status" value="1"/>
</dbReference>
<evidence type="ECO:0000256" key="5">
    <source>
        <dbReference type="ARBA" id="ARBA00022679"/>
    </source>
</evidence>
<dbReference type="GO" id="GO:0016780">
    <property type="term" value="F:phosphotransferase activity, for other substituted phosphate groups"/>
    <property type="evidence" value="ECO:0007669"/>
    <property type="project" value="TreeGrafter"/>
</dbReference>
<dbReference type="GO" id="GO:0005886">
    <property type="term" value="C:plasma membrane"/>
    <property type="evidence" value="ECO:0007669"/>
    <property type="project" value="UniProtKB-SubCell"/>
</dbReference>
<feature type="transmembrane region" description="Helical" evidence="9">
    <location>
        <begin position="289"/>
        <end position="310"/>
    </location>
</feature>
<evidence type="ECO:0000259" key="10">
    <source>
        <dbReference type="Pfam" id="PF02397"/>
    </source>
</evidence>
<keyword evidence="5" id="KW-0808">Transferase</keyword>
<keyword evidence="7 9" id="KW-1133">Transmembrane helix</keyword>
<dbReference type="PANTHER" id="PTHR30576">
    <property type="entry name" value="COLANIC BIOSYNTHESIS UDP-GLUCOSE LIPID CARRIER TRANSFERASE"/>
    <property type="match status" value="1"/>
</dbReference>
<evidence type="ECO:0000256" key="4">
    <source>
        <dbReference type="ARBA" id="ARBA00022475"/>
    </source>
</evidence>
<keyword evidence="6 9" id="KW-0812">Transmembrane</keyword>
<dbReference type="InterPro" id="IPR017472">
    <property type="entry name" value="Undecaprenyl-P_galact_Ptfrase"/>
</dbReference>
<evidence type="ECO:0000256" key="1">
    <source>
        <dbReference type="ARBA" id="ARBA00004141"/>
    </source>
</evidence>
<name>A0A212KD87_9DELT</name>
<dbReference type="AlphaFoldDB" id="A0A212KD87"/>
<sequence length="481" mass="54200">MTIRSFLSPGLILCLSDCFAVLASCAVAFTLRFVTGGIMPWQMYFGTLPWLAVFPLLYFMLTLYPGTFLRRQDELKRLSVATTVGFLCIVFFTFLTKEGQHFSRLALLLAWMTSLFAVPAARNFVRNRCRRFVWWAVPCVMFGNDGRIMELCDALSKARGLGVRPAVLVLDQNAPLPDLAPVLAPADTVMVERIPLADPEAATAALEAIAHRYAKAYAVVSFDSSNAGERQAWLDIIDHCFQRIILIPDMAVGGRVWHMAVSIGRLSGILMSQNLLDPRRMFLKRCMDCLLTLLAGIVAFPAMLVLAVAIRRDSPGPAFFKQQRIGRNGKHFSVYKFRTMAVNAAELLEKHLAENPEAREEWEKTQKLKNDPRITRVGHLLRKTSLDELPQILNVLRGEMSLVGPRPIVDNEIARYGKAYALYTRVRPGITGLWQVSGRNDLPYADRVWLDRHYVCNWSVWLDILIIARTVPEVLHCSGAY</sequence>
<evidence type="ECO:0000256" key="8">
    <source>
        <dbReference type="ARBA" id="ARBA00023136"/>
    </source>
</evidence>
<dbReference type="InterPro" id="IPR003362">
    <property type="entry name" value="Bact_transf"/>
</dbReference>
<keyword evidence="8 9" id="KW-0472">Membrane</keyword>
<dbReference type="GO" id="GO:0000271">
    <property type="term" value="P:polysaccharide biosynthetic process"/>
    <property type="evidence" value="ECO:0007669"/>
    <property type="project" value="InterPro"/>
</dbReference>
<evidence type="ECO:0000256" key="3">
    <source>
        <dbReference type="ARBA" id="ARBA00006464"/>
    </source>
</evidence>
<accession>A0A212KD87</accession>
<comment type="subcellular location">
    <subcellularLocation>
        <location evidence="2">Cell membrane</location>
    </subcellularLocation>
    <subcellularLocation>
        <location evidence="1">Membrane</location>
        <topology evidence="1">Multi-pass membrane protein</topology>
    </subcellularLocation>
</comment>
<protein>
    <submittedName>
        <fullName evidence="11">Exopolysaccharide biosynthesis protein</fullName>
    </submittedName>
</protein>
<dbReference type="InterPro" id="IPR017475">
    <property type="entry name" value="EPS_sugar_tfrase"/>
</dbReference>
<dbReference type="EMBL" id="FLUQ01000005">
    <property type="protein sequence ID" value="SBW09679.1"/>
    <property type="molecule type" value="Genomic_DNA"/>
</dbReference>
<evidence type="ECO:0000256" key="9">
    <source>
        <dbReference type="SAM" id="Phobius"/>
    </source>
</evidence>
<dbReference type="NCBIfam" id="TIGR03025">
    <property type="entry name" value="EPS_sugtrans"/>
    <property type="match status" value="1"/>
</dbReference>
<dbReference type="NCBIfam" id="TIGR03022">
    <property type="entry name" value="WbaP_sugtrans"/>
    <property type="match status" value="1"/>
</dbReference>
<feature type="transmembrane region" description="Helical" evidence="9">
    <location>
        <begin position="102"/>
        <end position="121"/>
    </location>
</feature>
<comment type="similarity">
    <text evidence="3">Belongs to the bacterial sugar transferase family.</text>
</comment>
<gene>
    <name evidence="11" type="ORF">KL86DPRO_50243</name>
</gene>
<feature type="transmembrane region" description="Helical" evidence="9">
    <location>
        <begin position="44"/>
        <end position="66"/>
    </location>
</feature>
<reference evidence="11" key="1">
    <citation type="submission" date="2016-04" db="EMBL/GenBank/DDBJ databases">
        <authorList>
            <person name="Evans L.H."/>
            <person name="Alamgir A."/>
            <person name="Owens N."/>
            <person name="Weber N.D."/>
            <person name="Virtaneva K."/>
            <person name="Barbian K."/>
            <person name="Babar A."/>
            <person name="Rosenke K."/>
        </authorList>
    </citation>
    <scope>NUCLEOTIDE SEQUENCE</scope>
    <source>
        <strain evidence="11">86</strain>
    </source>
</reference>
<evidence type="ECO:0000256" key="6">
    <source>
        <dbReference type="ARBA" id="ARBA00022692"/>
    </source>
</evidence>